<evidence type="ECO:0000256" key="1">
    <source>
        <dbReference type="ARBA" id="ARBA00005254"/>
    </source>
</evidence>
<dbReference type="RefSeq" id="WP_344670347.1">
    <property type="nucleotide sequence ID" value="NZ_BAAAQN010000059.1"/>
</dbReference>
<keyword evidence="3" id="KW-1185">Reference proteome</keyword>
<organism evidence="2 3">
    <name type="scientific">Catenulispora yoronensis</name>
    <dbReference type="NCBI Taxonomy" id="450799"/>
    <lineage>
        <taxon>Bacteria</taxon>
        <taxon>Bacillati</taxon>
        <taxon>Actinomycetota</taxon>
        <taxon>Actinomycetes</taxon>
        <taxon>Catenulisporales</taxon>
        <taxon>Catenulisporaceae</taxon>
        <taxon>Catenulispora</taxon>
    </lineage>
</organism>
<dbReference type="SUPFAM" id="SSF52096">
    <property type="entry name" value="ClpP/crotonase"/>
    <property type="match status" value="1"/>
</dbReference>
<comment type="similarity">
    <text evidence="1">Belongs to the enoyl-CoA hydratase/isomerase family.</text>
</comment>
<name>A0ABN2V7X7_9ACTN</name>
<dbReference type="PANTHER" id="PTHR43802">
    <property type="entry name" value="ENOYL-COA HYDRATASE"/>
    <property type="match status" value="1"/>
</dbReference>
<dbReference type="Pfam" id="PF00378">
    <property type="entry name" value="ECH_1"/>
    <property type="match status" value="1"/>
</dbReference>
<reference evidence="3" key="1">
    <citation type="journal article" date="2019" name="Int. J. Syst. Evol. Microbiol.">
        <title>The Global Catalogue of Microorganisms (GCM) 10K type strain sequencing project: providing services to taxonomists for standard genome sequencing and annotation.</title>
        <authorList>
            <consortium name="The Broad Institute Genomics Platform"/>
            <consortium name="The Broad Institute Genome Sequencing Center for Infectious Disease"/>
            <person name="Wu L."/>
            <person name="Ma J."/>
        </authorList>
    </citation>
    <scope>NUCLEOTIDE SEQUENCE [LARGE SCALE GENOMIC DNA]</scope>
    <source>
        <strain evidence="3">JCM 16014</strain>
    </source>
</reference>
<accession>A0ABN2V7X7</accession>
<comment type="caution">
    <text evidence="2">The sequence shown here is derived from an EMBL/GenBank/DDBJ whole genome shotgun (WGS) entry which is preliminary data.</text>
</comment>
<gene>
    <name evidence="2" type="ORF">GCM10009839_73770</name>
</gene>
<evidence type="ECO:0000313" key="3">
    <source>
        <dbReference type="Proteomes" id="UP001500751"/>
    </source>
</evidence>
<dbReference type="EMBL" id="BAAAQN010000059">
    <property type="protein sequence ID" value="GAA2054714.1"/>
    <property type="molecule type" value="Genomic_DNA"/>
</dbReference>
<dbReference type="InterPro" id="IPR029045">
    <property type="entry name" value="ClpP/crotonase-like_dom_sf"/>
</dbReference>
<proteinExistence type="inferred from homology"/>
<dbReference type="InterPro" id="IPR014748">
    <property type="entry name" value="Enoyl-CoA_hydra_C"/>
</dbReference>
<evidence type="ECO:0000313" key="2">
    <source>
        <dbReference type="EMBL" id="GAA2054714.1"/>
    </source>
</evidence>
<dbReference type="Gene3D" id="1.10.12.10">
    <property type="entry name" value="Lyase 2-enoyl-coa Hydratase, Chain A, domain 2"/>
    <property type="match status" value="1"/>
</dbReference>
<protein>
    <submittedName>
        <fullName evidence="2">Enoyl-CoA hydratase-related protein</fullName>
    </submittedName>
</protein>
<sequence>MTQNPDLVLAERHGAVLLLTLNRPDRLNAWNLDLEERYFALLDEAEADEEVRAVVVTGAGRGFCAGADMEDLAQVGNPDPEMIARMRRRPRERPLAFRKPLIAAINGPVAGLGLVQALYCDLRFTTPVAKFTTAFVRRGLVGEYGIAWLLPRLVGQSRALDLLLSGRVVLGAEALAVGLADRVLPGEELVPAALEYAADLAENCSPRSMAVVKQQVFQAMDSDLPTAIAVANKLMDESFRHGDAVEGVESYLERRVPRFAPLGAG</sequence>
<dbReference type="InterPro" id="IPR001753">
    <property type="entry name" value="Enoyl-CoA_hydra/iso"/>
</dbReference>
<dbReference type="Proteomes" id="UP001500751">
    <property type="component" value="Unassembled WGS sequence"/>
</dbReference>
<dbReference type="CDD" id="cd06558">
    <property type="entry name" value="crotonase-like"/>
    <property type="match status" value="1"/>
</dbReference>
<dbReference type="PANTHER" id="PTHR43802:SF1">
    <property type="entry name" value="IP11341P-RELATED"/>
    <property type="match status" value="1"/>
</dbReference>
<dbReference type="Gene3D" id="3.90.226.10">
    <property type="entry name" value="2-enoyl-CoA Hydratase, Chain A, domain 1"/>
    <property type="match status" value="1"/>
</dbReference>